<dbReference type="Proteomes" id="UP001484239">
    <property type="component" value="Unassembled WGS sequence"/>
</dbReference>
<feature type="region of interest" description="Disordered" evidence="2">
    <location>
        <begin position="383"/>
        <end position="413"/>
    </location>
</feature>
<dbReference type="GO" id="GO:0008483">
    <property type="term" value="F:transaminase activity"/>
    <property type="evidence" value="ECO:0007669"/>
    <property type="project" value="UniProtKB-KW"/>
</dbReference>
<gene>
    <name evidence="4" type="ORF">WI372_02310</name>
</gene>
<protein>
    <submittedName>
        <fullName evidence="4">Aminotransferase class V-fold PLP-dependent enzyme</fullName>
    </submittedName>
</protein>
<keyword evidence="5" id="KW-1185">Reference proteome</keyword>
<comment type="caution">
    <text evidence="4">The sequence shown here is derived from an EMBL/GenBank/DDBJ whole genome shotgun (WGS) entry which is preliminary data.</text>
</comment>
<dbReference type="Gene3D" id="3.40.640.10">
    <property type="entry name" value="Type I PLP-dependent aspartate aminotransferase-like (Major domain)"/>
    <property type="match status" value="1"/>
</dbReference>
<dbReference type="SUPFAM" id="SSF53383">
    <property type="entry name" value="PLP-dependent transferases"/>
    <property type="match status" value="1"/>
</dbReference>
<dbReference type="PANTHER" id="PTHR43586:SF15">
    <property type="entry name" value="BLR3095 PROTEIN"/>
    <property type="match status" value="1"/>
</dbReference>
<dbReference type="InterPro" id="IPR015424">
    <property type="entry name" value="PyrdxlP-dep_Trfase"/>
</dbReference>
<dbReference type="InterPro" id="IPR015422">
    <property type="entry name" value="PyrdxlP-dep_Trfase_small"/>
</dbReference>
<evidence type="ECO:0000256" key="1">
    <source>
        <dbReference type="ARBA" id="ARBA00022898"/>
    </source>
</evidence>
<feature type="domain" description="Aminotransferase class V" evidence="3">
    <location>
        <begin position="54"/>
        <end position="220"/>
    </location>
</feature>
<dbReference type="InterPro" id="IPR015421">
    <property type="entry name" value="PyrdxlP-dep_Trfase_major"/>
</dbReference>
<evidence type="ECO:0000259" key="3">
    <source>
        <dbReference type="Pfam" id="PF00266"/>
    </source>
</evidence>
<feature type="compositionally biased region" description="Polar residues" evidence="2">
    <location>
        <begin position="390"/>
        <end position="404"/>
    </location>
</feature>
<evidence type="ECO:0000313" key="4">
    <source>
        <dbReference type="EMBL" id="MEK9499814.1"/>
    </source>
</evidence>
<reference evidence="4 5" key="1">
    <citation type="submission" date="2024-02" db="EMBL/GenBank/DDBJ databases">
        <title>A novel Gemmatimonadota bacterium.</title>
        <authorList>
            <person name="Du Z.-J."/>
            <person name="Ye Y.-Q."/>
        </authorList>
    </citation>
    <scope>NUCLEOTIDE SEQUENCE [LARGE SCALE GENOMIC DNA]</scope>
    <source>
        <strain evidence="4 5">DH-20</strain>
    </source>
</reference>
<dbReference type="InterPro" id="IPR000192">
    <property type="entry name" value="Aminotrans_V_dom"/>
</dbReference>
<proteinExistence type="predicted"/>
<keyword evidence="1" id="KW-0663">Pyridoxal phosphate</keyword>
<dbReference type="Pfam" id="PF00266">
    <property type="entry name" value="Aminotran_5"/>
    <property type="match status" value="1"/>
</dbReference>
<evidence type="ECO:0000256" key="2">
    <source>
        <dbReference type="SAM" id="MobiDB-lite"/>
    </source>
</evidence>
<name>A0ABU9E4Z8_9BACT</name>
<dbReference type="Gene3D" id="3.90.1150.10">
    <property type="entry name" value="Aspartate Aminotransferase, domain 1"/>
    <property type="match status" value="1"/>
</dbReference>
<dbReference type="PANTHER" id="PTHR43586">
    <property type="entry name" value="CYSTEINE DESULFURASE"/>
    <property type="match status" value="1"/>
</dbReference>
<dbReference type="EMBL" id="JBBHLI010000001">
    <property type="protein sequence ID" value="MEK9499814.1"/>
    <property type="molecule type" value="Genomic_DNA"/>
</dbReference>
<evidence type="ECO:0000313" key="5">
    <source>
        <dbReference type="Proteomes" id="UP001484239"/>
    </source>
</evidence>
<organism evidence="4 5">
    <name type="scientific">Gaopeijia maritima</name>
    <dbReference type="NCBI Taxonomy" id="3119007"/>
    <lineage>
        <taxon>Bacteria</taxon>
        <taxon>Pseudomonadati</taxon>
        <taxon>Gemmatimonadota</taxon>
        <taxon>Longimicrobiia</taxon>
        <taxon>Gaopeijiales</taxon>
        <taxon>Gaopeijiaceae</taxon>
        <taxon>Gaopeijia</taxon>
    </lineage>
</organism>
<keyword evidence="4" id="KW-0032">Aminotransferase</keyword>
<dbReference type="RefSeq" id="WP_405278112.1">
    <property type="nucleotide sequence ID" value="NZ_JBBHLI010000001.1"/>
</dbReference>
<keyword evidence="4" id="KW-0808">Transferase</keyword>
<sequence>MHPSDAAGLFQLPEGLHYLNCAYMAPLARPVEEAVIRGLRRKRVPSEIGASDFFETSDRARDRFARLVGADDPRRVALMPSVSYGVATAARNLPLAEGQRVVVLGEQFPGNVYAWRRRVAEVDAELVTVARPESADGAVAWNASLLEAIDSTTAIVAVPTVHWTDGTPFDLVAVGRRCREVGAALVVDGTQSIGAVPFSVAEVRPDAVLTAAYKWLLGPYSVAFGWFGPRFNDGVPLEEGWIARAGSEDFGGLVDYVDDYQPGAVRYDVGERSNFALMPGAVAALELVLDLSPEAISAAIAGLSAPLFEAAAEAGFQVQAPAWRSPHMFGLRLPGGRSPAELRDRLAAASISVSTRGSSLRISPHVYNDEGDIEALVRVLSGAGRGGSSKRISATSPSPMPRSSNHPRRTSSA</sequence>
<accession>A0ABU9E4Z8</accession>